<accession>A0A843UNY6</accession>
<name>A0A843UNY6_COLES</name>
<keyword evidence="4" id="KW-1185">Reference proteome</keyword>
<reference evidence="3" key="1">
    <citation type="submission" date="2017-07" db="EMBL/GenBank/DDBJ databases">
        <title>Taro Niue Genome Assembly and Annotation.</title>
        <authorList>
            <person name="Atibalentja N."/>
            <person name="Keating K."/>
            <person name="Fields C.J."/>
        </authorList>
    </citation>
    <scope>NUCLEOTIDE SEQUENCE</scope>
    <source>
        <strain evidence="3">Niue_2</strain>
        <tissue evidence="3">Leaf</tissue>
    </source>
</reference>
<feature type="region of interest" description="Disordered" evidence="2">
    <location>
        <begin position="1"/>
        <end position="55"/>
    </location>
</feature>
<feature type="compositionally biased region" description="Basic and acidic residues" evidence="2">
    <location>
        <begin position="43"/>
        <end position="55"/>
    </location>
</feature>
<evidence type="ECO:0000313" key="3">
    <source>
        <dbReference type="EMBL" id="MQL81559.1"/>
    </source>
</evidence>
<keyword evidence="1" id="KW-0175">Coiled coil</keyword>
<sequence length="446" mass="50821">MEAHHASLGRRTLEEIRQKRAVERTHKASSGSDLEAGNPYGMDKSESGGRIGETDSHALSRLKELEKKIAELEDENKKLFLKLETKQVENDSLLKRLTDLENNSLPSLRKALKDASIEKDAAVIAREDLSAQVRTLKKRLKEAEEEQYRAEEDAAALRAELNSLQQQDMRNTYNDVTSLGYSIEHIQSMEREILELKSQLQKELLWRQEEQNKLAEEQVRSSSLVVEKQELEEKLTALSNKASEEASKEAANRAFSIHDKEKLEKQLHDMAVMVERLESSRQKLLMEIDSQSSEIEKLFEENSNLSTLYQDAMGAMTQWENQVKSCLNQNEELRSQLEKLRLEQLHAVSIRDICIEAEKDDGKLLDPEAAYSTEYLQLKGQLVKEQGRAEALSAEVLRLSAELKHASQAYDNLTRLYRPVLRNIENSLMKMKHESYAIAAANGVSG</sequence>
<gene>
    <name evidence="3" type="ORF">Taro_014037</name>
</gene>
<feature type="compositionally biased region" description="Basic and acidic residues" evidence="2">
    <location>
        <begin position="1"/>
        <end position="26"/>
    </location>
</feature>
<organism evidence="3 4">
    <name type="scientific">Colocasia esculenta</name>
    <name type="common">Wild taro</name>
    <name type="synonym">Arum esculentum</name>
    <dbReference type="NCBI Taxonomy" id="4460"/>
    <lineage>
        <taxon>Eukaryota</taxon>
        <taxon>Viridiplantae</taxon>
        <taxon>Streptophyta</taxon>
        <taxon>Embryophyta</taxon>
        <taxon>Tracheophyta</taxon>
        <taxon>Spermatophyta</taxon>
        <taxon>Magnoliopsida</taxon>
        <taxon>Liliopsida</taxon>
        <taxon>Araceae</taxon>
        <taxon>Aroideae</taxon>
        <taxon>Colocasieae</taxon>
        <taxon>Colocasia</taxon>
    </lineage>
</organism>
<feature type="coiled-coil region" evidence="1">
    <location>
        <begin position="214"/>
        <end position="343"/>
    </location>
</feature>
<feature type="coiled-coil region" evidence="1">
    <location>
        <begin position="389"/>
        <end position="416"/>
    </location>
</feature>
<comment type="caution">
    <text evidence="3">The sequence shown here is derived from an EMBL/GenBank/DDBJ whole genome shotgun (WGS) entry which is preliminary data.</text>
</comment>
<dbReference type="AlphaFoldDB" id="A0A843UNY6"/>
<dbReference type="PANTHER" id="PTHR48163">
    <property type="entry name" value="BNAC02G25670D PROTEIN"/>
    <property type="match status" value="1"/>
</dbReference>
<dbReference type="EMBL" id="NMUH01000575">
    <property type="protein sequence ID" value="MQL81559.1"/>
    <property type="molecule type" value="Genomic_DNA"/>
</dbReference>
<dbReference type="OrthoDB" id="2019706at2759"/>
<proteinExistence type="predicted"/>
<evidence type="ECO:0000256" key="1">
    <source>
        <dbReference type="SAM" id="Coils"/>
    </source>
</evidence>
<evidence type="ECO:0000313" key="4">
    <source>
        <dbReference type="Proteomes" id="UP000652761"/>
    </source>
</evidence>
<feature type="coiled-coil region" evidence="1">
    <location>
        <begin position="55"/>
        <end position="167"/>
    </location>
</feature>
<evidence type="ECO:0000256" key="2">
    <source>
        <dbReference type="SAM" id="MobiDB-lite"/>
    </source>
</evidence>
<protein>
    <submittedName>
        <fullName evidence="3">Uncharacterized protein</fullName>
    </submittedName>
</protein>
<dbReference type="Proteomes" id="UP000652761">
    <property type="component" value="Unassembled WGS sequence"/>
</dbReference>
<dbReference type="PANTHER" id="PTHR48163:SF2">
    <property type="entry name" value="EXPRESSED PROTEIN"/>
    <property type="match status" value="1"/>
</dbReference>